<dbReference type="OrthoDB" id="6629078at2759"/>
<feature type="compositionally biased region" description="Polar residues" evidence="2">
    <location>
        <begin position="223"/>
        <end position="235"/>
    </location>
</feature>
<dbReference type="InterPro" id="IPR013087">
    <property type="entry name" value="Znf_C2H2_type"/>
</dbReference>
<name>A0A6G0TA23_APHGL</name>
<dbReference type="PROSITE" id="PS50157">
    <property type="entry name" value="ZINC_FINGER_C2H2_2"/>
    <property type="match status" value="1"/>
</dbReference>
<dbReference type="AlphaFoldDB" id="A0A6G0TA23"/>
<dbReference type="SMART" id="SM00355">
    <property type="entry name" value="ZnF_C2H2"/>
    <property type="match status" value="1"/>
</dbReference>
<keyword evidence="1" id="KW-0479">Metal-binding</keyword>
<feature type="region of interest" description="Disordered" evidence="2">
    <location>
        <begin position="403"/>
        <end position="549"/>
    </location>
</feature>
<feature type="compositionally biased region" description="Low complexity" evidence="2">
    <location>
        <begin position="469"/>
        <end position="489"/>
    </location>
</feature>
<accession>A0A6G0TA23</accession>
<evidence type="ECO:0000259" key="3">
    <source>
        <dbReference type="PROSITE" id="PS50157"/>
    </source>
</evidence>
<evidence type="ECO:0000313" key="5">
    <source>
        <dbReference type="Proteomes" id="UP000475862"/>
    </source>
</evidence>
<proteinExistence type="predicted"/>
<gene>
    <name evidence="4" type="ORF">AGLY_012210</name>
</gene>
<keyword evidence="5" id="KW-1185">Reference proteome</keyword>
<keyword evidence="1" id="KW-0862">Zinc</keyword>
<protein>
    <recommendedName>
        <fullName evidence="3">C2H2-type domain-containing protein</fullName>
    </recommendedName>
</protein>
<keyword evidence="1" id="KW-0863">Zinc-finger</keyword>
<dbReference type="GO" id="GO:0008270">
    <property type="term" value="F:zinc ion binding"/>
    <property type="evidence" value="ECO:0007669"/>
    <property type="project" value="UniProtKB-KW"/>
</dbReference>
<evidence type="ECO:0000313" key="4">
    <source>
        <dbReference type="EMBL" id="KAE9528635.1"/>
    </source>
</evidence>
<evidence type="ECO:0000256" key="2">
    <source>
        <dbReference type="SAM" id="MobiDB-lite"/>
    </source>
</evidence>
<feature type="region of interest" description="Disordered" evidence="2">
    <location>
        <begin position="223"/>
        <end position="253"/>
    </location>
</feature>
<dbReference type="Proteomes" id="UP000475862">
    <property type="component" value="Unassembled WGS sequence"/>
</dbReference>
<dbReference type="PROSITE" id="PS00028">
    <property type="entry name" value="ZINC_FINGER_C2H2_1"/>
    <property type="match status" value="1"/>
</dbReference>
<reference evidence="4 5" key="1">
    <citation type="submission" date="2019-08" db="EMBL/GenBank/DDBJ databases">
        <title>The genome of the soybean aphid Biotype 1, its phylome, world population structure and adaptation to the North American continent.</title>
        <authorList>
            <person name="Giordano R."/>
            <person name="Donthu R.K."/>
            <person name="Hernandez A.G."/>
            <person name="Wright C.L."/>
            <person name="Zimin A.V."/>
        </authorList>
    </citation>
    <scope>NUCLEOTIDE SEQUENCE [LARGE SCALE GENOMIC DNA]</scope>
    <source>
        <tissue evidence="4">Whole aphids</tissue>
    </source>
</reference>
<sequence>MVSKHRRTVMRTIRNTLRLNRSDALIAKSDQGRAVECVAAHPASFHFLADGDFTRFADWRFVHRARLNLVPLNGSSSWRAGDRRCRRCGYNTESLSHVVDHCMRYTALYMARHNAIVARVKKATSTRFEVLSENQVLRPDLVLKKGPIIDIVDVTVPFDNRLEFFKAAATEKKVKYERLRTASVVPMIVGALDSWDPGNDPFMRILCSRSYAALMRKLMADHTGSSQVAGPSNRVNPEPLLDRDDSDSDSLSDCGSSVEGIAHFPTKRRQPALEGCTLTIWYPLPTTVNRPHDDCSARFKAKLWTSAKQSVVRHIRDLHDAVEGTEVRCVGCGIVLGSHKCTVEIEGAADVVERYLCSVNGCSETFPSKQGLTNHARDHRRIDALEDAAVPLPVPLTRQRLRASQNTGPVRGGDARVPLGNVPRIPAGNIPLDTGGSPLSTAADMLSSVPGTGTSSVPRIPAGDRPDPDTGGPPLSPLPTMMPTTMRPATPRRPRGTGDRLSLPLPPPSPVRRDPELWRPRVPLPAASSSSASSDVADGNDDLVDTPLPDTLDEPEVLVDDALILQPDDTTPLHAFRERFAGLNKEPCSEAGWLRFVELAAVIAKLPARPEGRNSGRGTAIDPNDAKEIQSLYKRNRRRAVRVILSGEGQSCEVAVPEVEEHFTRTWALSTCDTTATFLGAQVGFNVVPPFSTLAEIIDIGLRIARSKLAPWQRMDALKTFFYPSTVYLQRLGTFPKTDWAKVDDILRPEIKATLYVPQEASVEYLYGTTKRGCCGVRLLAEDSDIVVVDSAFKLITSPDQQVAADAADHVEEVTRRRIQKDPSVQEVASYLTGKMKAFSVRRETQG</sequence>
<dbReference type="EMBL" id="VYZN01000048">
    <property type="protein sequence ID" value="KAE9528635.1"/>
    <property type="molecule type" value="Genomic_DNA"/>
</dbReference>
<comment type="caution">
    <text evidence="4">The sequence shown here is derived from an EMBL/GenBank/DDBJ whole genome shotgun (WGS) entry which is preliminary data.</text>
</comment>
<organism evidence="4 5">
    <name type="scientific">Aphis glycines</name>
    <name type="common">Soybean aphid</name>
    <dbReference type="NCBI Taxonomy" id="307491"/>
    <lineage>
        <taxon>Eukaryota</taxon>
        <taxon>Metazoa</taxon>
        <taxon>Ecdysozoa</taxon>
        <taxon>Arthropoda</taxon>
        <taxon>Hexapoda</taxon>
        <taxon>Insecta</taxon>
        <taxon>Pterygota</taxon>
        <taxon>Neoptera</taxon>
        <taxon>Paraneoptera</taxon>
        <taxon>Hemiptera</taxon>
        <taxon>Sternorrhyncha</taxon>
        <taxon>Aphidomorpha</taxon>
        <taxon>Aphidoidea</taxon>
        <taxon>Aphididae</taxon>
        <taxon>Aphidini</taxon>
        <taxon>Aphis</taxon>
        <taxon>Aphis</taxon>
    </lineage>
</organism>
<evidence type="ECO:0000256" key="1">
    <source>
        <dbReference type="PROSITE-ProRule" id="PRU00042"/>
    </source>
</evidence>
<feature type="domain" description="C2H2-type" evidence="3">
    <location>
        <begin position="355"/>
        <end position="379"/>
    </location>
</feature>